<dbReference type="InterPro" id="IPR043519">
    <property type="entry name" value="NT_sf"/>
</dbReference>
<dbReference type="InterPro" id="IPR002934">
    <property type="entry name" value="Polymerase_NTP_transf_dom"/>
</dbReference>
<dbReference type="Pfam" id="PF01909">
    <property type="entry name" value="NTP_transf_2"/>
    <property type="match status" value="1"/>
</dbReference>
<keyword evidence="3" id="KW-1185">Reference proteome</keyword>
<name>A0A9X2BPY3_9BACL</name>
<dbReference type="Proteomes" id="UP001139534">
    <property type="component" value="Unassembled WGS sequence"/>
</dbReference>
<evidence type="ECO:0000259" key="1">
    <source>
        <dbReference type="Pfam" id="PF01909"/>
    </source>
</evidence>
<sequence length="285" mass="32193">MSIEHILERIVTRLQRTEGLQAIVLGGSRATNTHRPDSDIDIGLYYEGEKGLDIAGLSQIATELDDQHRSDLLTGIGEWGPGVNGGGWLVIGGYHVDFLYRDITVVGKAVEDCCEGRVQMMYQTGHPHAFLNSMHMGEVAVCRILWDREDRLTQLKIQTHPYPPLLREGMLRQFLFEAGFSLMLMESSADRDDISYVTGHAFRSVSSLNQALYALNGRYCLNEKKAVRNIQSFDIRPERYKERLDLVYGKLGPDPQGIHESIHELRTLIDEVHELAKKPTGEESE</sequence>
<gene>
    <name evidence="2" type="ORF">M0651_11055</name>
</gene>
<dbReference type="Gene3D" id="3.30.460.10">
    <property type="entry name" value="Beta Polymerase, domain 2"/>
    <property type="match status" value="1"/>
</dbReference>
<dbReference type="AlphaFoldDB" id="A0A9X2BPY3"/>
<feature type="domain" description="Polymerase nucleotidyl transferase" evidence="1">
    <location>
        <begin position="8"/>
        <end position="73"/>
    </location>
</feature>
<dbReference type="RefSeq" id="WP_248551805.1">
    <property type="nucleotide sequence ID" value="NZ_JALPRK010000008.1"/>
</dbReference>
<dbReference type="EMBL" id="JALPRK010000008">
    <property type="protein sequence ID" value="MCK8487713.1"/>
    <property type="molecule type" value="Genomic_DNA"/>
</dbReference>
<evidence type="ECO:0000313" key="3">
    <source>
        <dbReference type="Proteomes" id="UP001139534"/>
    </source>
</evidence>
<organism evidence="2 3">
    <name type="scientific">Paenibacillus mellifer</name>
    <dbReference type="NCBI Taxonomy" id="2937794"/>
    <lineage>
        <taxon>Bacteria</taxon>
        <taxon>Bacillati</taxon>
        <taxon>Bacillota</taxon>
        <taxon>Bacilli</taxon>
        <taxon>Bacillales</taxon>
        <taxon>Paenibacillaceae</taxon>
        <taxon>Paenibacillus</taxon>
    </lineage>
</organism>
<dbReference type="SUPFAM" id="SSF81301">
    <property type="entry name" value="Nucleotidyltransferase"/>
    <property type="match status" value="1"/>
</dbReference>
<reference evidence="2" key="1">
    <citation type="submission" date="2022-04" db="EMBL/GenBank/DDBJ databases">
        <authorList>
            <person name="Seo M.-J."/>
        </authorList>
    </citation>
    <scope>NUCLEOTIDE SEQUENCE</scope>
    <source>
        <strain evidence="2">MBLB2552</strain>
    </source>
</reference>
<comment type="caution">
    <text evidence="2">The sequence shown here is derived from an EMBL/GenBank/DDBJ whole genome shotgun (WGS) entry which is preliminary data.</text>
</comment>
<accession>A0A9X2BPY3</accession>
<evidence type="ECO:0000313" key="2">
    <source>
        <dbReference type="EMBL" id="MCK8487713.1"/>
    </source>
</evidence>
<proteinExistence type="predicted"/>
<dbReference type="CDD" id="cd05403">
    <property type="entry name" value="NT_KNTase_like"/>
    <property type="match status" value="1"/>
</dbReference>
<protein>
    <submittedName>
        <fullName evidence="2">Nucleotidyltransferase domain-containing protein</fullName>
    </submittedName>
</protein>